<accession>A0A5B2Z956</accession>
<dbReference type="AlphaFoldDB" id="A0A5B2Z956"/>
<evidence type="ECO:0000256" key="1">
    <source>
        <dbReference type="SAM" id="SignalP"/>
    </source>
</evidence>
<organism evidence="2 3">
    <name type="scientific">Arenimonas fontis</name>
    <dbReference type="NCBI Taxonomy" id="2608255"/>
    <lineage>
        <taxon>Bacteria</taxon>
        <taxon>Pseudomonadati</taxon>
        <taxon>Pseudomonadota</taxon>
        <taxon>Gammaproteobacteria</taxon>
        <taxon>Lysobacterales</taxon>
        <taxon>Lysobacteraceae</taxon>
        <taxon>Arenimonas</taxon>
    </lineage>
</organism>
<dbReference type="RefSeq" id="WP_149861480.1">
    <property type="nucleotide sequence ID" value="NZ_VUOD01000015.1"/>
</dbReference>
<reference evidence="2 3" key="2">
    <citation type="submission" date="2019-09" db="EMBL/GenBank/DDBJ databases">
        <authorList>
            <person name="Mazur A."/>
        </authorList>
    </citation>
    <scope>NUCLEOTIDE SEQUENCE [LARGE SCALE GENOMIC DNA]</scope>
    <source>
        <strain evidence="2 3">3729k</strain>
    </source>
</reference>
<keyword evidence="3" id="KW-1185">Reference proteome</keyword>
<name>A0A5B2Z956_9GAMM</name>
<feature type="chain" id="PRO_5022729449" description="LTXXQ motif family protein" evidence="1">
    <location>
        <begin position="23"/>
        <end position="156"/>
    </location>
</feature>
<dbReference type="EMBL" id="VUOD01000015">
    <property type="protein sequence ID" value="KAA2283692.1"/>
    <property type="molecule type" value="Genomic_DNA"/>
</dbReference>
<keyword evidence="1" id="KW-0732">Signal</keyword>
<sequence>MSRLVSALILWLAASALSPAFAQEAAPAQTMARVQALLEASAPGKQIFVARQLQLTPEEAAGFWPIYDAWQGTLANLSERRDRLLSAMAGGSGKPADLAEELTDLDIEEAEQRQRMFERLARAIPTDKAVRYLELELSLAALNHFRRRAADAYRGG</sequence>
<proteinExistence type="predicted"/>
<evidence type="ECO:0000313" key="3">
    <source>
        <dbReference type="Proteomes" id="UP000322165"/>
    </source>
</evidence>
<evidence type="ECO:0008006" key="4">
    <source>
        <dbReference type="Google" id="ProtNLM"/>
    </source>
</evidence>
<reference evidence="2 3" key="1">
    <citation type="submission" date="2019-09" db="EMBL/GenBank/DDBJ databases">
        <title>Arenimonas chukotkensis sp. nov., a bacterium isolated from Chukotka hot spring, Arctic region, Russia.</title>
        <authorList>
            <person name="Zayulina K.S."/>
            <person name="Prokofeva M.I."/>
            <person name="Elcheninov A.G."/>
            <person name="Novikov A."/>
            <person name="Kochetkova T.V."/>
            <person name="Kublanov I.V."/>
        </authorList>
    </citation>
    <scope>NUCLEOTIDE SEQUENCE [LARGE SCALE GENOMIC DNA]</scope>
    <source>
        <strain evidence="2 3">3729k</strain>
    </source>
</reference>
<feature type="signal peptide" evidence="1">
    <location>
        <begin position="1"/>
        <end position="22"/>
    </location>
</feature>
<dbReference type="Proteomes" id="UP000322165">
    <property type="component" value="Unassembled WGS sequence"/>
</dbReference>
<gene>
    <name evidence="2" type="ORF">F0415_12090</name>
</gene>
<protein>
    <recommendedName>
        <fullName evidence="4">LTXXQ motif family protein</fullName>
    </recommendedName>
</protein>
<evidence type="ECO:0000313" key="2">
    <source>
        <dbReference type="EMBL" id="KAA2283692.1"/>
    </source>
</evidence>
<comment type="caution">
    <text evidence="2">The sequence shown here is derived from an EMBL/GenBank/DDBJ whole genome shotgun (WGS) entry which is preliminary data.</text>
</comment>